<gene>
    <name evidence="7" type="ORF">AcetOrient_orf00377</name>
</gene>
<evidence type="ECO:0000256" key="2">
    <source>
        <dbReference type="ARBA" id="ARBA00022475"/>
    </source>
</evidence>
<evidence type="ECO:0000256" key="6">
    <source>
        <dbReference type="ARBA" id="ARBA00023315"/>
    </source>
</evidence>
<name>A0A2Z5ZE98_9PROT</name>
<dbReference type="Proteomes" id="UP000270034">
    <property type="component" value="Chromosome"/>
</dbReference>
<protein>
    <submittedName>
        <fullName evidence="7">Lauroyl acyltransferase</fullName>
    </submittedName>
</protein>
<keyword evidence="6 7" id="KW-0012">Acyltransferase</keyword>
<proteinExistence type="predicted"/>
<dbReference type="KEGG" id="aot:AcetOri_orf00377"/>
<comment type="subcellular location">
    <subcellularLocation>
        <location evidence="1">Cell inner membrane</location>
    </subcellularLocation>
</comment>
<sequence>MAALVQMVNDQLESWIRQKPESWLWLHKRWPKSFYKKH</sequence>
<dbReference type="AlphaFoldDB" id="A0A2Z5ZE98"/>
<reference evidence="7 8" key="1">
    <citation type="submission" date="2018-02" db="EMBL/GenBank/DDBJ databases">
        <title>Acetobacter orientalis genome.</title>
        <authorList>
            <person name="Nakashima N."/>
            <person name="Tamura T."/>
        </authorList>
    </citation>
    <scope>NUCLEOTIDE SEQUENCE [LARGE SCALE GENOMIC DNA]</scope>
    <source>
        <strain evidence="7 8">FAN1</strain>
    </source>
</reference>
<accession>A0A2Z5ZE98</accession>
<keyword evidence="3" id="KW-0997">Cell inner membrane</keyword>
<keyword evidence="4 7" id="KW-0808">Transferase</keyword>
<dbReference type="Pfam" id="PF03279">
    <property type="entry name" value="Lip_A_acyltrans"/>
    <property type="match status" value="1"/>
</dbReference>
<evidence type="ECO:0000313" key="7">
    <source>
        <dbReference type="EMBL" id="BBC78597.1"/>
    </source>
</evidence>
<evidence type="ECO:0000256" key="5">
    <source>
        <dbReference type="ARBA" id="ARBA00023136"/>
    </source>
</evidence>
<dbReference type="EMBL" id="AP018515">
    <property type="protein sequence ID" value="BBC78597.1"/>
    <property type="molecule type" value="Genomic_DNA"/>
</dbReference>
<keyword evidence="2" id="KW-1003">Cell membrane</keyword>
<organism evidence="7 8">
    <name type="scientific">Acetobacter orientalis</name>
    <dbReference type="NCBI Taxonomy" id="146474"/>
    <lineage>
        <taxon>Bacteria</taxon>
        <taxon>Pseudomonadati</taxon>
        <taxon>Pseudomonadota</taxon>
        <taxon>Alphaproteobacteria</taxon>
        <taxon>Acetobacterales</taxon>
        <taxon>Acetobacteraceae</taxon>
        <taxon>Acetobacter</taxon>
    </lineage>
</organism>
<dbReference type="InterPro" id="IPR004960">
    <property type="entry name" value="LipA_acyltrans"/>
</dbReference>
<evidence type="ECO:0000256" key="3">
    <source>
        <dbReference type="ARBA" id="ARBA00022519"/>
    </source>
</evidence>
<keyword evidence="5" id="KW-0472">Membrane</keyword>
<dbReference type="GO" id="GO:0016746">
    <property type="term" value="F:acyltransferase activity"/>
    <property type="evidence" value="ECO:0007669"/>
    <property type="project" value="UniProtKB-KW"/>
</dbReference>
<evidence type="ECO:0000256" key="4">
    <source>
        <dbReference type="ARBA" id="ARBA00022679"/>
    </source>
</evidence>
<evidence type="ECO:0000256" key="1">
    <source>
        <dbReference type="ARBA" id="ARBA00004533"/>
    </source>
</evidence>
<evidence type="ECO:0000313" key="8">
    <source>
        <dbReference type="Proteomes" id="UP000270034"/>
    </source>
</evidence>
<dbReference type="GO" id="GO:0009247">
    <property type="term" value="P:glycolipid biosynthetic process"/>
    <property type="evidence" value="ECO:0007669"/>
    <property type="project" value="UniProtKB-ARBA"/>
</dbReference>
<dbReference type="GO" id="GO:0005886">
    <property type="term" value="C:plasma membrane"/>
    <property type="evidence" value="ECO:0007669"/>
    <property type="project" value="UniProtKB-SubCell"/>
</dbReference>